<dbReference type="NCBIfam" id="TIGR02096">
    <property type="entry name" value="ketosteroid isomerase-related protein"/>
    <property type="match status" value="1"/>
</dbReference>
<dbReference type="EMBL" id="QFPO01000006">
    <property type="protein sequence ID" value="PZQ15378.1"/>
    <property type="molecule type" value="Genomic_DNA"/>
</dbReference>
<dbReference type="InterPro" id="IPR011721">
    <property type="entry name" value="CHP02096"/>
</dbReference>
<dbReference type="Pfam" id="PF12680">
    <property type="entry name" value="SnoaL_2"/>
    <property type="match status" value="1"/>
</dbReference>
<organism evidence="3 4">
    <name type="scientific">Rhodanobacter denitrificans</name>
    <dbReference type="NCBI Taxonomy" id="666685"/>
    <lineage>
        <taxon>Bacteria</taxon>
        <taxon>Pseudomonadati</taxon>
        <taxon>Pseudomonadota</taxon>
        <taxon>Gammaproteobacteria</taxon>
        <taxon>Lysobacterales</taxon>
        <taxon>Rhodanobacteraceae</taxon>
        <taxon>Rhodanobacter</taxon>
    </lineage>
</organism>
<accession>A0A2W5KIU0</accession>
<gene>
    <name evidence="3" type="ORF">DI564_08550</name>
</gene>
<proteinExistence type="predicted"/>
<evidence type="ECO:0000259" key="2">
    <source>
        <dbReference type="Pfam" id="PF12680"/>
    </source>
</evidence>
<dbReference type="Gene3D" id="3.10.450.50">
    <property type="match status" value="1"/>
</dbReference>
<name>A0A2W5KIU0_9GAMM</name>
<evidence type="ECO:0000313" key="4">
    <source>
        <dbReference type="Proteomes" id="UP000249046"/>
    </source>
</evidence>
<dbReference type="InterPro" id="IPR037401">
    <property type="entry name" value="SnoaL-like"/>
</dbReference>
<sequence>MDHRLLHDDPVVAPDQREHDEREPGTRGSTGHGDRSHGVSGGIAYDTRRPPGGRTVSATTDLIRDYYAAFNRADWEAMLAHLTDDVAHDINQGGRESGRETFRAFLARMNRCYRERLENIVVCASEDGRNASAEYVVHGQYLVADEGLPPAHGQTYVLPGGAFFDIRDGRIARVTNYYNLEDWIRQVSV</sequence>
<dbReference type="Proteomes" id="UP000249046">
    <property type="component" value="Unassembled WGS sequence"/>
</dbReference>
<comment type="caution">
    <text evidence="3">The sequence shown here is derived from an EMBL/GenBank/DDBJ whole genome shotgun (WGS) entry which is preliminary data.</text>
</comment>
<evidence type="ECO:0000256" key="1">
    <source>
        <dbReference type="SAM" id="MobiDB-lite"/>
    </source>
</evidence>
<feature type="compositionally biased region" description="Basic and acidic residues" evidence="1">
    <location>
        <begin position="1"/>
        <end position="25"/>
    </location>
</feature>
<feature type="region of interest" description="Disordered" evidence="1">
    <location>
        <begin position="1"/>
        <end position="55"/>
    </location>
</feature>
<dbReference type="AlphaFoldDB" id="A0A2W5KIU0"/>
<feature type="domain" description="SnoaL-like" evidence="2">
    <location>
        <begin position="63"/>
        <end position="174"/>
    </location>
</feature>
<protein>
    <submittedName>
        <fullName evidence="3">Isopropylmalate/homocitrate/citramalate synthase</fullName>
    </submittedName>
</protein>
<reference evidence="3 4" key="1">
    <citation type="submission" date="2017-08" db="EMBL/GenBank/DDBJ databases">
        <title>Infants hospitalized years apart are colonized by the same room-sourced microbial strains.</title>
        <authorList>
            <person name="Brooks B."/>
            <person name="Olm M.R."/>
            <person name="Firek B.A."/>
            <person name="Baker R."/>
            <person name="Thomas B.C."/>
            <person name="Morowitz M.J."/>
            <person name="Banfield J.F."/>
        </authorList>
    </citation>
    <scope>NUCLEOTIDE SEQUENCE [LARGE SCALE GENOMIC DNA]</scope>
    <source>
        <strain evidence="3">S2_005_003_R2_42</strain>
    </source>
</reference>
<dbReference type="SUPFAM" id="SSF54427">
    <property type="entry name" value="NTF2-like"/>
    <property type="match status" value="1"/>
</dbReference>
<dbReference type="InterPro" id="IPR032710">
    <property type="entry name" value="NTF2-like_dom_sf"/>
</dbReference>
<evidence type="ECO:0000313" key="3">
    <source>
        <dbReference type="EMBL" id="PZQ15378.1"/>
    </source>
</evidence>